<protein>
    <submittedName>
        <fullName evidence="3">Glycosyltransferase</fullName>
    </submittedName>
</protein>
<reference evidence="3 4" key="1">
    <citation type="submission" date="2018-10" db="EMBL/GenBank/DDBJ databases">
        <title>Cultivation of a novel Methanohalophilus strain from Kebrit Deep of the Red Sea and a genomic comparison of members of the genus Methanohalophilus.</title>
        <authorList>
            <person name="Guan Y."/>
            <person name="Ngugi D.K."/>
            <person name="Stingl U."/>
        </authorList>
    </citation>
    <scope>NUCLEOTIDE SEQUENCE [LARGE SCALE GENOMIC DNA]</scope>
    <source>
        <strain evidence="3 4">DSM 10369</strain>
    </source>
</reference>
<accession>A0A3M9L7L1</accession>
<evidence type="ECO:0000256" key="1">
    <source>
        <dbReference type="ARBA" id="ARBA00022679"/>
    </source>
</evidence>
<name>A0A3M9L7L1_9EURY</name>
<comment type="caution">
    <text evidence="3">The sequence shown here is derived from an EMBL/GenBank/DDBJ whole genome shotgun (WGS) entry which is preliminary data.</text>
</comment>
<dbReference type="AlphaFoldDB" id="A0A3M9L7L1"/>
<keyword evidence="1 3" id="KW-0808">Transferase</keyword>
<dbReference type="PANTHER" id="PTHR46401:SF2">
    <property type="entry name" value="GLYCOSYLTRANSFERASE WBBK-RELATED"/>
    <property type="match status" value="1"/>
</dbReference>
<dbReference type="SUPFAM" id="SSF53756">
    <property type="entry name" value="UDP-Glycosyltransferase/glycogen phosphorylase"/>
    <property type="match status" value="1"/>
</dbReference>
<dbReference type="Proteomes" id="UP000273978">
    <property type="component" value="Unassembled WGS sequence"/>
</dbReference>
<dbReference type="Pfam" id="PF00534">
    <property type="entry name" value="Glycos_transf_1"/>
    <property type="match status" value="1"/>
</dbReference>
<evidence type="ECO:0000313" key="4">
    <source>
        <dbReference type="Proteomes" id="UP000273978"/>
    </source>
</evidence>
<dbReference type="InterPro" id="IPR001296">
    <property type="entry name" value="Glyco_trans_1"/>
</dbReference>
<organism evidence="3 4">
    <name type="scientific">Methanohalophilus euhalobius</name>
    <dbReference type="NCBI Taxonomy" id="51203"/>
    <lineage>
        <taxon>Archaea</taxon>
        <taxon>Methanobacteriati</taxon>
        <taxon>Methanobacteriota</taxon>
        <taxon>Stenosarchaea group</taxon>
        <taxon>Methanomicrobia</taxon>
        <taxon>Methanosarcinales</taxon>
        <taxon>Methanosarcinaceae</taxon>
        <taxon>Methanohalophilus</taxon>
    </lineage>
</organism>
<evidence type="ECO:0000313" key="3">
    <source>
        <dbReference type="EMBL" id="RNI09300.1"/>
    </source>
</evidence>
<dbReference type="GO" id="GO:0016757">
    <property type="term" value="F:glycosyltransferase activity"/>
    <property type="evidence" value="ECO:0007669"/>
    <property type="project" value="InterPro"/>
</dbReference>
<evidence type="ECO:0000259" key="2">
    <source>
        <dbReference type="Pfam" id="PF00534"/>
    </source>
</evidence>
<sequence>MEIHQILPTISPGDAIGNEVLEIQNVLREWGYESNIYAQNVHPEVNAKKYSEYKKISSQDNILIFHFSIGSDISDFIKELPDKKILFYHNMTPFEYFYGINETLVHLLRNGRNELRSLVNYIDLAIGDSEYNRLELQEMGFKKTDVMSLLLDFEKYKKPNEQLLKRYEDEYVNILFVGRIVPNKKQEDLIKIYYYYKSINPKSRLFLIGGYEGCETYYYFLQDLIRNLNLKGVHLLGKIDFHDLIAYYHLADVFLCMSEHEGFCVPLLESMNFGVPIIAYNSTAIPYTLGNTGILVNKKRYDEIAEMVHILIEDKKLKNSIIKKQKERLNDFEKEKIIHKFYDILHRMMK</sequence>
<feature type="domain" description="Glycosyl transferase family 1" evidence="2">
    <location>
        <begin position="171"/>
        <end position="327"/>
    </location>
</feature>
<gene>
    <name evidence="3" type="ORF">EDD83_04900</name>
</gene>
<dbReference type="EMBL" id="RJJF01000015">
    <property type="protein sequence ID" value="RNI09300.1"/>
    <property type="molecule type" value="Genomic_DNA"/>
</dbReference>
<dbReference type="Gene3D" id="3.40.50.2000">
    <property type="entry name" value="Glycogen Phosphorylase B"/>
    <property type="match status" value="2"/>
</dbReference>
<dbReference type="PANTHER" id="PTHR46401">
    <property type="entry name" value="GLYCOSYLTRANSFERASE WBBK-RELATED"/>
    <property type="match status" value="1"/>
</dbReference>
<proteinExistence type="predicted"/>